<accession>A0A1N6WPP8</accession>
<keyword evidence="5" id="KW-0347">Helicase</keyword>
<protein>
    <submittedName>
        <fullName evidence="5">DEAD/DEAH box helicase domain-containing protein</fullName>
    </submittedName>
</protein>
<proteinExistence type="predicted"/>
<dbReference type="EMBL" id="FTMS01000018">
    <property type="protein sequence ID" value="SIQ92079.1"/>
    <property type="molecule type" value="Genomic_DNA"/>
</dbReference>
<reference evidence="5 6" key="1">
    <citation type="submission" date="2017-01" db="EMBL/GenBank/DDBJ databases">
        <authorList>
            <person name="Mah S.A."/>
            <person name="Swanson W.J."/>
            <person name="Moy G.W."/>
            <person name="Vacquier V.D."/>
        </authorList>
    </citation>
    <scope>NUCLEOTIDE SEQUENCE [LARGE SCALE GENOMIC DNA]</scope>
    <source>
        <strain evidence="5 6">ASpG1</strain>
    </source>
</reference>
<evidence type="ECO:0000259" key="4">
    <source>
        <dbReference type="PROSITE" id="PS51194"/>
    </source>
</evidence>
<keyword evidence="2" id="KW-0067">ATP-binding</keyword>
<feature type="domain" description="Helicase C-terminal" evidence="4">
    <location>
        <begin position="279"/>
        <end position="440"/>
    </location>
</feature>
<dbReference type="CDD" id="cd18797">
    <property type="entry name" value="SF2_C_Hrq"/>
    <property type="match status" value="1"/>
</dbReference>
<dbReference type="SMART" id="SM00490">
    <property type="entry name" value="HELICc"/>
    <property type="match status" value="1"/>
</dbReference>
<dbReference type="AlphaFoldDB" id="A0A1N6WPP8"/>
<dbReference type="STRING" id="159291.SAMN05920897_11837"/>
<dbReference type="GO" id="GO:0005524">
    <property type="term" value="F:ATP binding"/>
    <property type="evidence" value="ECO:0007669"/>
    <property type="project" value="UniProtKB-KW"/>
</dbReference>
<name>A0A1N6WPP8_9SPIO</name>
<organism evidence="5 6">
    <name type="scientific">Alkalispirochaeta americana</name>
    <dbReference type="NCBI Taxonomy" id="159291"/>
    <lineage>
        <taxon>Bacteria</taxon>
        <taxon>Pseudomonadati</taxon>
        <taxon>Spirochaetota</taxon>
        <taxon>Spirochaetia</taxon>
        <taxon>Spirochaetales</taxon>
        <taxon>Spirochaetaceae</taxon>
        <taxon>Alkalispirochaeta</taxon>
    </lineage>
</organism>
<dbReference type="PANTHER" id="PTHR47957:SF3">
    <property type="entry name" value="ATP-DEPENDENT HELICASE HRQ1"/>
    <property type="match status" value="1"/>
</dbReference>
<dbReference type="GO" id="GO:0036297">
    <property type="term" value="P:interstrand cross-link repair"/>
    <property type="evidence" value="ECO:0007669"/>
    <property type="project" value="TreeGrafter"/>
</dbReference>
<evidence type="ECO:0000256" key="2">
    <source>
        <dbReference type="ARBA" id="ARBA00022840"/>
    </source>
</evidence>
<evidence type="ECO:0000259" key="3">
    <source>
        <dbReference type="PROSITE" id="PS51192"/>
    </source>
</evidence>
<dbReference type="CDD" id="cd17923">
    <property type="entry name" value="DEXHc_Hrq1-like"/>
    <property type="match status" value="1"/>
</dbReference>
<gene>
    <name evidence="5" type="ORF">SAMN05920897_11837</name>
</gene>
<feature type="domain" description="Helicase ATP-binding" evidence="3">
    <location>
        <begin position="63"/>
        <end position="243"/>
    </location>
</feature>
<dbReference type="Proteomes" id="UP000186400">
    <property type="component" value="Unassembled WGS sequence"/>
</dbReference>
<dbReference type="InterPro" id="IPR055227">
    <property type="entry name" value="HRQ1_WHD"/>
</dbReference>
<dbReference type="InterPro" id="IPR011545">
    <property type="entry name" value="DEAD/DEAH_box_helicase_dom"/>
</dbReference>
<dbReference type="GO" id="GO:0006289">
    <property type="term" value="P:nucleotide-excision repair"/>
    <property type="evidence" value="ECO:0007669"/>
    <property type="project" value="TreeGrafter"/>
</dbReference>
<keyword evidence="5" id="KW-0378">Hydrolase</keyword>
<evidence type="ECO:0000313" key="6">
    <source>
        <dbReference type="Proteomes" id="UP000186400"/>
    </source>
</evidence>
<dbReference type="InterPro" id="IPR001650">
    <property type="entry name" value="Helicase_C-like"/>
</dbReference>
<dbReference type="PROSITE" id="PS51194">
    <property type="entry name" value="HELICASE_CTER"/>
    <property type="match status" value="1"/>
</dbReference>
<evidence type="ECO:0000313" key="5">
    <source>
        <dbReference type="EMBL" id="SIQ92079.1"/>
    </source>
</evidence>
<dbReference type="GO" id="GO:0043138">
    <property type="term" value="F:3'-5' DNA helicase activity"/>
    <property type="evidence" value="ECO:0007669"/>
    <property type="project" value="TreeGrafter"/>
</dbReference>
<keyword evidence="6" id="KW-1185">Reference proteome</keyword>
<dbReference type="InterPro" id="IPR027417">
    <property type="entry name" value="P-loop_NTPase"/>
</dbReference>
<dbReference type="InterPro" id="IPR014001">
    <property type="entry name" value="Helicase_ATP-bd"/>
</dbReference>
<dbReference type="Pfam" id="PF00270">
    <property type="entry name" value="DEAD"/>
    <property type="match status" value="1"/>
</dbReference>
<dbReference type="InterPro" id="IPR018973">
    <property type="entry name" value="MZB"/>
</dbReference>
<dbReference type="SMART" id="SM00487">
    <property type="entry name" value="DEXDc"/>
    <property type="match status" value="1"/>
</dbReference>
<dbReference type="Gene3D" id="3.40.50.300">
    <property type="entry name" value="P-loop containing nucleotide triphosphate hydrolases"/>
    <property type="match status" value="2"/>
</dbReference>
<evidence type="ECO:0000256" key="1">
    <source>
        <dbReference type="ARBA" id="ARBA00022741"/>
    </source>
</evidence>
<sequence length="763" mass="83764">MMNGLIKDLEQDTSFLRYVSHWARIPATEGCTVPLPASLDPRLKEALSHRGIRDLYSHQGEAWSHVEAGRNVVVVTPTASGKTLTYNLPVLDTLLGDPSARALYLFPTKALSQDQQAELGETIQGGDLPLAAMTYDGDTPRSVRTTLRTRSRIVITNPDMLHAGVLPNHTRWVQFFQNLRYIVIDELHIYRGIFGSHVANVIRRLKRVARFYGADPQFILCSATIGNPRELARQLIGEPVALVDKNGAPRGEKHLVLYNPPLVDSVQGIRQGVVQASKGLALRFLKQGVKTIVFTRSRQNTELVADYIRRGLANVFTDNGGIRIESYRGGYLPSERREIERGLRDGSIQGVVSTNALELGIDIGGLDVSILGGFPGTVAAALQQAGRAGRRQDCSLAVLVATSAPVDQYVVEHPDYFFGRSPESAWVNPDNPYVLMDQLKCAAFELPLDPGEPLVQSAGEFVTLLEESGVIRWGGATWHWSDQSYPAEGVSLRSASSENVVIIDTTGGTEQVIGEMDRPSAKELLFDQAVYIHRGTQYMVRKLDVENRQCRVEQRQVEYFTDALVKVDLKVLTEEDAIDTGAGTVLLGDVLVRSVASKFKKIRFGSHENVGYGDIFLPEEQMHTRAVLIPFSSGHPLEEPLEEMPPEARAALLGRLGRMLRAVAPVFLMASLQDVGVHTALKDTHFGVPAIFFYDRYPGGSGLAQGIAEAFPLLLSAALERVSNCSCTSGCPSCVGPRDARQEGWEGNPRQAVQALLARWVRG</sequence>
<dbReference type="PROSITE" id="PS51192">
    <property type="entry name" value="HELICASE_ATP_BIND_1"/>
    <property type="match status" value="1"/>
</dbReference>
<dbReference type="GO" id="GO:0003676">
    <property type="term" value="F:nucleic acid binding"/>
    <property type="evidence" value="ECO:0007669"/>
    <property type="project" value="InterPro"/>
</dbReference>
<dbReference type="Pfam" id="PF00271">
    <property type="entry name" value="Helicase_C"/>
    <property type="match status" value="1"/>
</dbReference>
<dbReference type="Pfam" id="PF22982">
    <property type="entry name" value="WHD_HRQ1"/>
    <property type="match status" value="1"/>
</dbReference>
<dbReference type="SUPFAM" id="SSF52540">
    <property type="entry name" value="P-loop containing nucleoside triphosphate hydrolases"/>
    <property type="match status" value="1"/>
</dbReference>
<dbReference type="Pfam" id="PF09369">
    <property type="entry name" value="MZB"/>
    <property type="match status" value="1"/>
</dbReference>
<dbReference type="OrthoDB" id="9774462at2"/>
<dbReference type="PANTHER" id="PTHR47957">
    <property type="entry name" value="ATP-DEPENDENT HELICASE HRQ1"/>
    <property type="match status" value="1"/>
</dbReference>
<keyword evidence="1" id="KW-0547">Nucleotide-binding</keyword>